<sequence length="359" mass="41300">MRYKFCQAGDCMSTGLYYCKNCYEQLKLSIPKPEKLICNSREGCDQNPSLHFCEDCHSRSLEELKKVQDNVNDKEETISRLKKKIELFEWRIQLSSKQDSERERQISSLKKQNQARKSQVELQLKEAEEQEAQLKALLKENEQKEARLQTLQQQSEESNHRIQLLLKEKYEADGKIGFLRKWQLEWGEKSASPSEIVLTAADGGALRANRSVLVGKSEVFRSMLTSDMISGTIGHIDLEDMNTPALIAFIRFLHIAELSPEELNVHAQSLFMAAHIYGVDLLKSICEDFLLKSISPENVFSYLEVGHRCNSKAIQDVSFQIISSQVPQLKLNEYWMALIKKYPEMSVNLSDYLLQKLQA</sequence>
<dbReference type="Proteomes" id="UP001162992">
    <property type="component" value="Chromosome 14"/>
</dbReference>
<reference evidence="2" key="1">
    <citation type="journal article" date="2024" name="Proc. Natl. Acad. Sci. U.S.A.">
        <title>Extraordinary preservation of gene collinearity over three hundred million years revealed in homosporous lycophytes.</title>
        <authorList>
            <person name="Li C."/>
            <person name="Wickell D."/>
            <person name="Kuo L.Y."/>
            <person name="Chen X."/>
            <person name="Nie B."/>
            <person name="Liao X."/>
            <person name="Peng D."/>
            <person name="Ji J."/>
            <person name="Jenkins J."/>
            <person name="Williams M."/>
            <person name="Shu S."/>
            <person name="Plott C."/>
            <person name="Barry K."/>
            <person name="Rajasekar S."/>
            <person name="Grimwood J."/>
            <person name="Han X."/>
            <person name="Sun S."/>
            <person name="Hou Z."/>
            <person name="He W."/>
            <person name="Dai G."/>
            <person name="Sun C."/>
            <person name="Schmutz J."/>
            <person name="Leebens-Mack J.H."/>
            <person name="Li F.W."/>
            <person name="Wang L."/>
        </authorList>
    </citation>
    <scope>NUCLEOTIDE SEQUENCE [LARGE SCALE GENOMIC DNA]</scope>
    <source>
        <strain evidence="2">cv. PW_Plant_1</strain>
    </source>
</reference>
<gene>
    <name evidence="1" type="ORF">O6H91_14G056000</name>
</gene>
<comment type="caution">
    <text evidence="1">The sequence shown here is derived from an EMBL/GenBank/DDBJ whole genome shotgun (WGS) entry which is preliminary data.</text>
</comment>
<organism evidence="1 2">
    <name type="scientific">Diphasiastrum complanatum</name>
    <name type="common">Issler's clubmoss</name>
    <name type="synonym">Lycopodium complanatum</name>
    <dbReference type="NCBI Taxonomy" id="34168"/>
    <lineage>
        <taxon>Eukaryota</taxon>
        <taxon>Viridiplantae</taxon>
        <taxon>Streptophyta</taxon>
        <taxon>Embryophyta</taxon>
        <taxon>Tracheophyta</taxon>
        <taxon>Lycopodiopsida</taxon>
        <taxon>Lycopodiales</taxon>
        <taxon>Lycopodiaceae</taxon>
        <taxon>Lycopodioideae</taxon>
        <taxon>Diphasiastrum</taxon>
    </lineage>
</organism>
<protein>
    <submittedName>
        <fullName evidence="1">Uncharacterized protein</fullName>
    </submittedName>
</protein>
<accession>A0ACC2BPR3</accession>
<evidence type="ECO:0000313" key="2">
    <source>
        <dbReference type="Proteomes" id="UP001162992"/>
    </source>
</evidence>
<evidence type="ECO:0000313" key="1">
    <source>
        <dbReference type="EMBL" id="KAJ7531721.1"/>
    </source>
</evidence>
<proteinExistence type="predicted"/>
<name>A0ACC2BPR3_DIPCM</name>
<keyword evidence="2" id="KW-1185">Reference proteome</keyword>
<dbReference type="EMBL" id="CM055105">
    <property type="protein sequence ID" value="KAJ7531721.1"/>
    <property type="molecule type" value="Genomic_DNA"/>
</dbReference>